<keyword evidence="6" id="KW-0269">Exonuclease</keyword>
<dbReference type="PANTHER" id="PTHR12801:SF158">
    <property type="entry name" value="RNA EXONUCLEASE 4"/>
    <property type="match status" value="1"/>
</dbReference>
<feature type="non-terminal residue" evidence="10">
    <location>
        <position position="1"/>
    </location>
</feature>
<dbReference type="EMBL" id="JAIPUX010005291">
    <property type="protein sequence ID" value="KAH0615375.1"/>
    <property type="molecule type" value="Genomic_DNA"/>
</dbReference>
<evidence type="ECO:0000256" key="8">
    <source>
        <dbReference type="SAM" id="MobiDB-lite"/>
    </source>
</evidence>
<evidence type="ECO:0000256" key="6">
    <source>
        <dbReference type="ARBA" id="ARBA00022839"/>
    </source>
</evidence>
<dbReference type="InterPro" id="IPR036397">
    <property type="entry name" value="RNaseH_sf"/>
</dbReference>
<dbReference type="InterPro" id="IPR013520">
    <property type="entry name" value="Ribonucl_H"/>
</dbReference>
<evidence type="ECO:0000256" key="1">
    <source>
        <dbReference type="ARBA" id="ARBA00004123"/>
    </source>
</evidence>
<dbReference type="InterPro" id="IPR047021">
    <property type="entry name" value="REXO1/3/4-like"/>
</dbReference>
<gene>
    <name evidence="10" type="ORF">JD844_004557</name>
</gene>
<comment type="caution">
    <text evidence="10">The sequence shown here is derived from an EMBL/GenBank/DDBJ whole genome shotgun (WGS) entry which is preliminary data.</text>
</comment>
<feature type="region of interest" description="Disordered" evidence="8">
    <location>
        <begin position="199"/>
        <end position="230"/>
    </location>
</feature>
<dbReference type="PANTHER" id="PTHR12801">
    <property type="entry name" value="RNA EXONUCLEASE REXO1 / RECO3 FAMILY MEMBER-RELATED"/>
    <property type="match status" value="1"/>
</dbReference>
<dbReference type="SMART" id="SM00479">
    <property type="entry name" value="EXOIII"/>
    <property type="match status" value="1"/>
</dbReference>
<feature type="compositionally biased region" description="Basic and acidic residues" evidence="8">
    <location>
        <begin position="199"/>
        <end position="227"/>
    </location>
</feature>
<evidence type="ECO:0000256" key="7">
    <source>
        <dbReference type="ARBA" id="ARBA00023242"/>
    </source>
</evidence>
<reference evidence="10 11" key="1">
    <citation type="journal article" date="2022" name="Gigascience">
        <title>A chromosome-level genome assembly and annotation of the desert horned lizard, Phrynosoma platyrhinos, provides insight into chromosomal rearrangements among reptiles.</title>
        <authorList>
            <person name="Koochekian N."/>
            <person name="Ascanio A."/>
            <person name="Farleigh K."/>
            <person name="Card D.C."/>
            <person name="Schield D.R."/>
            <person name="Castoe T.A."/>
            <person name="Jezkova T."/>
        </authorList>
    </citation>
    <scope>NUCLEOTIDE SEQUENCE [LARGE SCALE GENOMIC DNA]</scope>
    <source>
        <strain evidence="10">NK-2021</strain>
    </source>
</reference>
<sequence length="491" mass="55164">GNPCCRVRVSRRTDEREGPTSGVCSAASGARAEEPVDTELVEWLCRARMAKIRPKESKTPSDNSTAKLENHEKQHSKKRKIYLWKKKIKQVEKKMQKASKSPAELPPKTPQEVSANWKTLQELLRQNAAILKSTAPDTCAKKKNGTRARGIVSQVNGMGTMPTHKPTEKAWKISADILAQPGQTKSENNMHRKNIHLAQGDRKECKGGRRRGRDEKEHRAVKQKTEEPGEVQPADIWFDDVDPNDIEAALGPEAAMVARKNLGIQEKRPEQLSDQVLVKERAFEGLTKAVAMDCEMVGVGPAGEESIAARVSIVNLFGKCIYDKYVKPTEKVTDYRTAVSGIRPEHLKAGEDFKVVQKEVASILRGRILVGHALHNDLKVQSQVLDKPIIFQILFLDHPKKKTRDTQRYKPFKQKVKAGAQQKGLLSNGFFLCMQSGRPSLKLLCEKLLNVRVQTSEHSSIQDAQAAMRLYTMVKKDWEASLKEKYKAKKK</sequence>
<keyword evidence="11" id="KW-1185">Reference proteome</keyword>
<feature type="region of interest" description="Disordered" evidence="8">
    <location>
        <begin position="51"/>
        <end position="81"/>
    </location>
</feature>
<comment type="similarity">
    <text evidence="2">Belongs to the REXO4 family.</text>
</comment>
<evidence type="ECO:0000256" key="3">
    <source>
        <dbReference type="ARBA" id="ARBA00016937"/>
    </source>
</evidence>
<feature type="domain" description="Exonuclease" evidence="9">
    <location>
        <begin position="288"/>
        <end position="480"/>
    </location>
</feature>
<evidence type="ECO:0000313" key="11">
    <source>
        <dbReference type="Proteomes" id="UP000826234"/>
    </source>
</evidence>
<dbReference type="InterPro" id="IPR037431">
    <property type="entry name" value="REX4_DEDDh_dom"/>
</dbReference>
<feature type="region of interest" description="Disordered" evidence="8">
    <location>
        <begin position="1"/>
        <end position="31"/>
    </location>
</feature>
<accession>A0ABQ7SDF9</accession>
<dbReference type="Gene3D" id="3.30.420.10">
    <property type="entry name" value="Ribonuclease H-like superfamily/Ribonuclease H"/>
    <property type="match status" value="1"/>
</dbReference>
<evidence type="ECO:0000313" key="10">
    <source>
        <dbReference type="EMBL" id="KAH0615375.1"/>
    </source>
</evidence>
<proteinExistence type="inferred from homology"/>
<dbReference type="Proteomes" id="UP000826234">
    <property type="component" value="Unassembled WGS sequence"/>
</dbReference>
<protein>
    <recommendedName>
        <fullName evidence="3">RNA exonuclease 4</fullName>
    </recommendedName>
</protein>
<dbReference type="CDD" id="cd06144">
    <property type="entry name" value="REX4_like"/>
    <property type="match status" value="1"/>
</dbReference>
<evidence type="ECO:0000256" key="2">
    <source>
        <dbReference type="ARBA" id="ARBA00010489"/>
    </source>
</evidence>
<name>A0ABQ7SDF9_PHRPL</name>
<keyword evidence="5" id="KW-0378">Hydrolase</keyword>
<evidence type="ECO:0000256" key="4">
    <source>
        <dbReference type="ARBA" id="ARBA00022722"/>
    </source>
</evidence>
<organism evidence="10 11">
    <name type="scientific">Phrynosoma platyrhinos</name>
    <name type="common">Desert horned lizard</name>
    <dbReference type="NCBI Taxonomy" id="52577"/>
    <lineage>
        <taxon>Eukaryota</taxon>
        <taxon>Metazoa</taxon>
        <taxon>Chordata</taxon>
        <taxon>Craniata</taxon>
        <taxon>Vertebrata</taxon>
        <taxon>Euteleostomi</taxon>
        <taxon>Lepidosauria</taxon>
        <taxon>Squamata</taxon>
        <taxon>Bifurcata</taxon>
        <taxon>Unidentata</taxon>
        <taxon>Episquamata</taxon>
        <taxon>Toxicofera</taxon>
        <taxon>Iguania</taxon>
        <taxon>Phrynosomatidae</taxon>
        <taxon>Phrynosomatinae</taxon>
        <taxon>Phrynosoma</taxon>
    </lineage>
</organism>
<dbReference type="Pfam" id="PF00929">
    <property type="entry name" value="RNase_T"/>
    <property type="match status" value="1"/>
</dbReference>
<evidence type="ECO:0000259" key="9">
    <source>
        <dbReference type="SMART" id="SM00479"/>
    </source>
</evidence>
<dbReference type="InterPro" id="IPR012337">
    <property type="entry name" value="RNaseH-like_sf"/>
</dbReference>
<dbReference type="SUPFAM" id="SSF53098">
    <property type="entry name" value="Ribonuclease H-like"/>
    <property type="match status" value="1"/>
</dbReference>
<comment type="subcellular location">
    <subcellularLocation>
        <location evidence="1">Nucleus</location>
    </subcellularLocation>
</comment>
<keyword evidence="7" id="KW-0539">Nucleus</keyword>
<evidence type="ECO:0000256" key="5">
    <source>
        <dbReference type="ARBA" id="ARBA00022801"/>
    </source>
</evidence>
<keyword evidence="4" id="KW-0540">Nuclease</keyword>